<dbReference type="PANTHER" id="PTHR33270:SF24">
    <property type="entry name" value="EXPRESSED PROTEIN"/>
    <property type="match status" value="1"/>
</dbReference>
<feature type="domain" description="DUF7054" evidence="2">
    <location>
        <begin position="73"/>
        <end position="139"/>
    </location>
</feature>
<evidence type="ECO:0000259" key="2">
    <source>
        <dbReference type="Pfam" id="PF23156"/>
    </source>
</evidence>
<dbReference type="InterPro" id="IPR055482">
    <property type="entry name" value="DUF7054"/>
</dbReference>
<gene>
    <name evidence="3" type="ORF">NYM_LOCUS4402</name>
</gene>
<sequence>MSNKHRTTSSSRPLPGHSKHQPIGFKKSACLNGHVRRDPGSPQRGPLPEAQPRRMVVSLQERGGGDRLGSSQKLTKLLIHVTVQRSISPVNVIISPESTVGDLIKATLEVYAREGRRPLLSTTDPSAFELHFSQFILESKTLY</sequence>
<dbReference type="AlphaFoldDB" id="A0A5K0WU63"/>
<proteinExistence type="predicted"/>
<accession>A0A5K0WU63</accession>
<reference evidence="3" key="1">
    <citation type="submission" date="2019-09" db="EMBL/GenBank/DDBJ databases">
        <authorList>
            <person name="Zhang L."/>
        </authorList>
    </citation>
    <scope>NUCLEOTIDE SEQUENCE</scope>
</reference>
<organism evidence="3">
    <name type="scientific">Nymphaea colorata</name>
    <name type="common">pocket water lily</name>
    <dbReference type="NCBI Taxonomy" id="210225"/>
    <lineage>
        <taxon>Eukaryota</taxon>
        <taxon>Viridiplantae</taxon>
        <taxon>Streptophyta</taxon>
        <taxon>Embryophyta</taxon>
        <taxon>Tracheophyta</taxon>
        <taxon>Spermatophyta</taxon>
        <taxon>Magnoliopsida</taxon>
        <taxon>Nymphaeales</taxon>
        <taxon>Nymphaeaceae</taxon>
        <taxon>Nymphaea</taxon>
    </lineage>
</organism>
<name>A0A5K0WU63_9MAGN</name>
<protein>
    <recommendedName>
        <fullName evidence="2">DUF7054 domain-containing protein</fullName>
    </recommendedName>
</protein>
<dbReference type="PANTHER" id="PTHR33270">
    <property type="entry name" value="BNAC05G50380D PROTEIN"/>
    <property type="match status" value="1"/>
</dbReference>
<dbReference type="Pfam" id="PF23156">
    <property type="entry name" value="DUF7054"/>
    <property type="match status" value="1"/>
</dbReference>
<dbReference type="EMBL" id="LR721775">
    <property type="protein sequence ID" value="VVV56097.1"/>
    <property type="molecule type" value="Genomic_DNA"/>
</dbReference>
<evidence type="ECO:0000313" key="3">
    <source>
        <dbReference type="EMBL" id="VVV56097.1"/>
    </source>
</evidence>
<evidence type="ECO:0000256" key="1">
    <source>
        <dbReference type="SAM" id="MobiDB-lite"/>
    </source>
</evidence>
<dbReference type="Gramene" id="NC10G0143120.1">
    <property type="protein sequence ID" value="NC10G0143120.1:cds"/>
    <property type="gene ID" value="NC10G0143120"/>
</dbReference>
<feature type="region of interest" description="Disordered" evidence="1">
    <location>
        <begin position="1"/>
        <end position="53"/>
    </location>
</feature>
<dbReference type="InterPro" id="IPR040358">
    <property type="entry name" value="At4g22758-like"/>
</dbReference>